<accession>A0A9D2H3M0</accession>
<dbReference type="AlphaFoldDB" id="A0A9D2H3M0"/>
<dbReference type="Gene3D" id="3.40.710.10">
    <property type="entry name" value="DD-peptidase/beta-lactamase superfamily"/>
    <property type="match status" value="1"/>
</dbReference>
<dbReference type="EMBL" id="DXAM01000054">
    <property type="protein sequence ID" value="HJA04027.1"/>
    <property type="molecule type" value="Genomic_DNA"/>
</dbReference>
<evidence type="ECO:0000313" key="3">
    <source>
        <dbReference type="Proteomes" id="UP000824220"/>
    </source>
</evidence>
<feature type="non-terminal residue" evidence="2">
    <location>
        <position position="116"/>
    </location>
</feature>
<dbReference type="Proteomes" id="UP000824220">
    <property type="component" value="Unassembled WGS sequence"/>
</dbReference>
<comment type="caution">
    <text evidence="2">The sequence shown here is derived from an EMBL/GenBank/DDBJ whole genome shotgun (WGS) entry which is preliminary data.</text>
</comment>
<dbReference type="Pfam" id="PF00144">
    <property type="entry name" value="Beta-lactamase"/>
    <property type="match status" value="1"/>
</dbReference>
<sequence length="116" mass="12797">MSRAQQVLNAVCVGVDEIGFAAHGVHVRVGDDAVERRYTEETREEIHSIAKAVAVLAVGIARDERIFDPDAVVAHDYTTRDLLTMTSGVNFPWSPTMFDDHDDVAQEFLSRPASGR</sequence>
<reference evidence="2" key="2">
    <citation type="submission" date="2021-04" db="EMBL/GenBank/DDBJ databases">
        <authorList>
            <person name="Gilroy R."/>
        </authorList>
    </citation>
    <scope>NUCLEOTIDE SEQUENCE</scope>
    <source>
        <strain evidence="2">ChiHjej8B7-3636</strain>
    </source>
</reference>
<name>A0A9D2H3M0_9MICO</name>
<gene>
    <name evidence="2" type="ORF">H9800_04130</name>
</gene>
<reference evidence="2" key="1">
    <citation type="journal article" date="2021" name="PeerJ">
        <title>Extensive microbial diversity within the chicken gut microbiome revealed by metagenomics and culture.</title>
        <authorList>
            <person name="Gilroy R."/>
            <person name="Ravi A."/>
            <person name="Getino M."/>
            <person name="Pursley I."/>
            <person name="Horton D.L."/>
            <person name="Alikhan N.F."/>
            <person name="Baker D."/>
            <person name="Gharbi K."/>
            <person name="Hall N."/>
            <person name="Watson M."/>
            <person name="Adriaenssens E.M."/>
            <person name="Foster-Nyarko E."/>
            <person name="Jarju S."/>
            <person name="Secka A."/>
            <person name="Antonio M."/>
            <person name="Oren A."/>
            <person name="Chaudhuri R.R."/>
            <person name="La Ragione R."/>
            <person name="Hildebrand F."/>
            <person name="Pallen M.J."/>
        </authorList>
    </citation>
    <scope>NUCLEOTIDE SEQUENCE</scope>
    <source>
        <strain evidence="2">ChiHjej8B7-3636</strain>
    </source>
</reference>
<dbReference type="InterPro" id="IPR012338">
    <property type="entry name" value="Beta-lactam/transpept-like"/>
</dbReference>
<dbReference type="SUPFAM" id="SSF56601">
    <property type="entry name" value="beta-lactamase/transpeptidase-like"/>
    <property type="match status" value="1"/>
</dbReference>
<evidence type="ECO:0000259" key="1">
    <source>
        <dbReference type="Pfam" id="PF00144"/>
    </source>
</evidence>
<feature type="domain" description="Beta-lactamase-related" evidence="1">
    <location>
        <begin position="15"/>
        <end position="112"/>
    </location>
</feature>
<proteinExistence type="predicted"/>
<evidence type="ECO:0000313" key="2">
    <source>
        <dbReference type="EMBL" id="HJA04027.1"/>
    </source>
</evidence>
<organism evidence="2 3">
    <name type="scientific">Candidatus Microbacterium stercoravium</name>
    <dbReference type="NCBI Taxonomy" id="2838697"/>
    <lineage>
        <taxon>Bacteria</taxon>
        <taxon>Bacillati</taxon>
        <taxon>Actinomycetota</taxon>
        <taxon>Actinomycetes</taxon>
        <taxon>Micrococcales</taxon>
        <taxon>Microbacteriaceae</taxon>
        <taxon>Microbacterium</taxon>
    </lineage>
</organism>
<dbReference type="InterPro" id="IPR001466">
    <property type="entry name" value="Beta-lactam-related"/>
</dbReference>
<protein>
    <submittedName>
        <fullName evidence="2">Beta-lactamase family protein</fullName>
    </submittedName>
</protein>